<dbReference type="NCBIfam" id="TIGR00237">
    <property type="entry name" value="xseA"/>
    <property type="match status" value="1"/>
</dbReference>
<dbReference type="PANTHER" id="PTHR30008:SF0">
    <property type="entry name" value="EXODEOXYRIBONUCLEASE 7 LARGE SUBUNIT"/>
    <property type="match status" value="1"/>
</dbReference>
<gene>
    <name evidence="5" type="primary">xseA</name>
    <name evidence="9" type="ORF">INF28_11740</name>
</gene>
<evidence type="ECO:0000256" key="2">
    <source>
        <dbReference type="ARBA" id="ARBA00022722"/>
    </source>
</evidence>
<sequence>MIEKQALSVTQVNQYIKEVMNRDTVLTDILVKGELSNFKAHSSGHMYMSLKDESGVMRAVMFRSSAAKLRFKPQNGMKVVAHGRITVYERDGQYQLYIDDMQQEGIGDLYVAFEKLKNKLNAEGLFDPAHKKPLPKYPKKVGVITAPTGAAIRDIINVLSRRFSYSDVVLYPVLVQGENSAASIVEAIRYFNRTDGADVLIVGRGGGSIEDLWSFNEEIVARAIYDSHIPIVSAVGHEIDFTISDFAADLRAPTPSAAAELVVPSQNELMDKFNNVYSRLYSQANRILERAKLMLKSQAERPVLTDPRLKLNEQRIYLDRLYQDLTGACTDLFRGKQQAASLAVSRLDGLSPLGALHRGFSVTEDGNGHVIRSVKQTAPGEKISILVEDGRILAVTEKTEETTALSGVE</sequence>
<keyword evidence="3 5" id="KW-0378">Hydrolase</keyword>
<keyword evidence="10" id="KW-1185">Reference proteome</keyword>
<evidence type="ECO:0000256" key="4">
    <source>
        <dbReference type="ARBA" id="ARBA00022839"/>
    </source>
</evidence>
<dbReference type="AlphaFoldDB" id="A0A9D5R9K7"/>
<comment type="subcellular location">
    <subcellularLocation>
        <location evidence="5 6">Cytoplasm</location>
    </subcellularLocation>
</comment>
<dbReference type="HAMAP" id="MF_00378">
    <property type="entry name" value="Exonuc_7_L"/>
    <property type="match status" value="1"/>
</dbReference>
<reference evidence="9" key="1">
    <citation type="submission" date="2020-10" db="EMBL/GenBank/DDBJ databases">
        <title>ChiBAC.</title>
        <authorList>
            <person name="Zenner C."/>
            <person name="Hitch T.C.A."/>
            <person name="Clavel T."/>
        </authorList>
    </citation>
    <scope>NUCLEOTIDE SEQUENCE</scope>
    <source>
        <strain evidence="9">DSM 107454</strain>
    </source>
</reference>
<comment type="subunit">
    <text evidence="5">Heterooligomer composed of large and small subunits.</text>
</comment>
<dbReference type="InterPro" id="IPR003753">
    <property type="entry name" value="Exonuc_VII_L"/>
</dbReference>
<comment type="caution">
    <text evidence="9">The sequence shown here is derived from an EMBL/GenBank/DDBJ whole genome shotgun (WGS) entry which is preliminary data.</text>
</comment>
<dbReference type="Pfam" id="PF02601">
    <property type="entry name" value="Exonuc_VII_L"/>
    <property type="match status" value="1"/>
</dbReference>
<evidence type="ECO:0000259" key="8">
    <source>
        <dbReference type="Pfam" id="PF13742"/>
    </source>
</evidence>
<proteinExistence type="inferred from homology"/>
<dbReference type="InterPro" id="IPR025824">
    <property type="entry name" value="OB-fold_nuc-bd_dom"/>
</dbReference>
<keyword evidence="4 5" id="KW-0269">Exonuclease</keyword>
<comment type="catalytic activity">
    <reaction evidence="5 6">
        <text>Exonucleolytic cleavage in either 5'- to 3'- or 3'- to 5'-direction to yield nucleoside 5'-phosphates.</text>
        <dbReference type="EC" id="3.1.11.6"/>
    </reaction>
</comment>
<dbReference type="GO" id="GO:0008855">
    <property type="term" value="F:exodeoxyribonuclease VII activity"/>
    <property type="evidence" value="ECO:0007669"/>
    <property type="project" value="UniProtKB-UniRule"/>
</dbReference>
<feature type="domain" description="Exonuclease VII large subunit C-terminal" evidence="7">
    <location>
        <begin position="125"/>
        <end position="339"/>
    </location>
</feature>
<protein>
    <recommendedName>
        <fullName evidence="5">Exodeoxyribonuclease 7 large subunit</fullName>
        <ecNumber evidence="5">3.1.11.6</ecNumber>
    </recommendedName>
    <alternativeName>
        <fullName evidence="5">Exodeoxyribonuclease VII large subunit</fullName>
        <shortName evidence="5">Exonuclease VII large subunit</shortName>
    </alternativeName>
</protein>
<evidence type="ECO:0000256" key="1">
    <source>
        <dbReference type="ARBA" id="ARBA00022490"/>
    </source>
</evidence>
<name>A0A9D5R9K7_9FIRM</name>
<dbReference type="EC" id="3.1.11.6" evidence="5"/>
<feature type="domain" description="OB-fold nucleic acid binding" evidence="8">
    <location>
        <begin position="7"/>
        <end position="102"/>
    </location>
</feature>
<dbReference type="PANTHER" id="PTHR30008">
    <property type="entry name" value="EXODEOXYRIBONUCLEASE 7 LARGE SUBUNIT"/>
    <property type="match status" value="1"/>
</dbReference>
<comment type="function">
    <text evidence="5">Bidirectionally degrades single-stranded DNA into large acid-insoluble oligonucleotides, which are then degraded further into small acid-soluble oligonucleotides.</text>
</comment>
<dbReference type="InterPro" id="IPR020579">
    <property type="entry name" value="Exonuc_VII_lsu_C"/>
</dbReference>
<evidence type="ECO:0000256" key="6">
    <source>
        <dbReference type="RuleBase" id="RU004355"/>
    </source>
</evidence>
<dbReference type="EMBL" id="JADCKB010000036">
    <property type="protein sequence ID" value="MBE5041127.1"/>
    <property type="molecule type" value="Genomic_DNA"/>
</dbReference>
<evidence type="ECO:0000256" key="5">
    <source>
        <dbReference type="HAMAP-Rule" id="MF_00378"/>
    </source>
</evidence>
<dbReference type="Proteomes" id="UP000806542">
    <property type="component" value="Unassembled WGS sequence"/>
</dbReference>
<evidence type="ECO:0000256" key="3">
    <source>
        <dbReference type="ARBA" id="ARBA00022801"/>
    </source>
</evidence>
<keyword evidence="2 5" id="KW-0540">Nuclease</keyword>
<evidence type="ECO:0000313" key="9">
    <source>
        <dbReference type="EMBL" id="MBE5041127.1"/>
    </source>
</evidence>
<dbReference type="RefSeq" id="WP_226393662.1">
    <property type="nucleotide sequence ID" value="NZ_JADCKB010000036.1"/>
</dbReference>
<comment type="similarity">
    <text evidence="5 6">Belongs to the XseA family.</text>
</comment>
<keyword evidence="1 5" id="KW-0963">Cytoplasm</keyword>
<organism evidence="9 10">
    <name type="scientific">Ructibacterium gallinarum</name>
    <dbReference type="NCBI Taxonomy" id="2779355"/>
    <lineage>
        <taxon>Bacteria</taxon>
        <taxon>Bacillati</taxon>
        <taxon>Bacillota</taxon>
        <taxon>Clostridia</taxon>
        <taxon>Eubacteriales</taxon>
        <taxon>Oscillospiraceae</taxon>
        <taxon>Ructibacterium</taxon>
    </lineage>
</organism>
<dbReference type="Pfam" id="PF13742">
    <property type="entry name" value="tRNA_anti_2"/>
    <property type="match status" value="1"/>
</dbReference>
<dbReference type="GO" id="GO:0009318">
    <property type="term" value="C:exodeoxyribonuclease VII complex"/>
    <property type="evidence" value="ECO:0007669"/>
    <property type="project" value="UniProtKB-UniRule"/>
</dbReference>
<dbReference type="GO" id="GO:0006308">
    <property type="term" value="P:DNA catabolic process"/>
    <property type="evidence" value="ECO:0007669"/>
    <property type="project" value="UniProtKB-UniRule"/>
</dbReference>
<evidence type="ECO:0000259" key="7">
    <source>
        <dbReference type="Pfam" id="PF02601"/>
    </source>
</evidence>
<accession>A0A9D5R9K7</accession>
<evidence type="ECO:0000313" key="10">
    <source>
        <dbReference type="Proteomes" id="UP000806542"/>
    </source>
</evidence>
<dbReference type="GO" id="GO:0005737">
    <property type="term" value="C:cytoplasm"/>
    <property type="evidence" value="ECO:0007669"/>
    <property type="project" value="UniProtKB-SubCell"/>
</dbReference>
<dbReference type="GO" id="GO:0003676">
    <property type="term" value="F:nucleic acid binding"/>
    <property type="evidence" value="ECO:0007669"/>
    <property type="project" value="InterPro"/>
</dbReference>
<dbReference type="CDD" id="cd04489">
    <property type="entry name" value="ExoVII_LU_OBF"/>
    <property type="match status" value="1"/>
</dbReference>